<comment type="pathway">
    <text evidence="7 13">Amino-sugar metabolism; 1,6-anhydro-N-acetylmuramate degradation.</text>
</comment>
<dbReference type="PROSITE" id="PS01272">
    <property type="entry name" value="GCKR"/>
    <property type="match status" value="1"/>
</dbReference>
<evidence type="ECO:0000313" key="16">
    <source>
        <dbReference type="Proteomes" id="UP000304912"/>
    </source>
</evidence>
<dbReference type="EMBL" id="CP039852">
    <property type="protein sequence ID" value="QCZ94715.1"/>
    <property type="molecule type" value="Genomic_DNA"/>
</dbReference>
<evidence type="ECO:0000256" key="4">
    <source>
        <dbReference type="ARBA" id="ARBA00037880"/>
    </source>
</evidence>
<dbReference type="FunFam" id="3.40.50.10490:FF:000014">
    <property type="entry name" value="N-acetylmuramic acid 6-phosphate etherase"/>
    <property type="match status" value="1"/>
</dbReference>
<feature type="domain" description="SIS" evidence="14">
    <location>
        <begin position="64"/>
        <end position="227"/>
    </location>
</feature>
<evidence type="ECO:0000256" key="13">
    <source>
        <dbReference type="HAMAP-Rule" id="MF_00068"/>
    </source>
</evidence>
<evidence type="ECO:0000256" key="1">
    <source>
        <dbReference type="ARBA" id="ARBA00011738"/>
    </source>
</evidence>
<comment type="pathway">
    <text evidence="6 13">Amino-sugar metabolism; N-acetylmuramate degradation.</text>
</comment>
<comment type="subunit">
    <text evidence="1 13">Homodimer.</text>
</comment>
<dbReference type="GO" id="GO:0097173">
    <property type="term" value="P:N-acetylmuramic acid catabolic process"/>
    <property type="evidence" value="ECO:0007669"/>
    <property type="project" value="UniProtKB-UniPathway"/>
</dbReference>
<dbReference type="InterPro" id="IPR001347">
    <property type="entry name" value="SIS_dom"/>
</dbReference>
<dbReference type="Gene3D" id="1.10.8.1080">
    <property type="match status" value="1"/>
</dbReference>
<keyword evidence="3 13" id="KW-0119">Carbohydrate metabolism</keyword>
<dbReference type="EC" id="4.2.1.126" evidence="9 13"/>
<dbReference type="OrthoDB" id="9813395at2"/>
<proteinExistence type="inferred from homology"/>
<dbReference type="AlphaFoldDB" id="A0A5B7YGS4"/>
<dbReference type="InterPro" id="IPR046348">
    <property type="entry name" value="SIS_dom_sf"/>
</dbReference>
<evidence type="ECO:0000259" key="14">
    <source>
        <dbReference type="PROSITE" id="PS51464"/>
    </source>
</evidence>
<dbReference type="PROSITE" id="PS51464">
    <property type="entry name" value="SIS"/>
    <property type="match status" value="1"/>
</dbReference>
<dbReference type="FunFam" id="1.10.8.1080:FF:000001">
    <property type="entry name" value="N-acetylmuramic acid 6-phosphate etherase"/>
    <property type="match status" value="1"/>
</dbReference>
<evidence type="ECO:0000256" key="7">
    <source>
        <dbReference type="ARBA" id="ARBA00060595"/>
    </source>
</evidence>
<dbReference type="Proteomes" id="UP000304912">
    <property type="component" value="Chromosome"/>
</dbReference>
<evidence type="ECO:0000256" key="2">
    <source>
        <dbReference type="ARBA" id="ARBA00023239"/>
    </source>
</evidence>
<organism evidence="15 16">
    <name type="scientific">Salinimonas iocasae</name>
    <dbReference type="NCBI Taxonomy" id="2572577"/>
    <lineage>
        <taxon>Bacteria</taxon>
        <taxon>Pseudomonadati</taxon>
        <taxon>Pseudomonadota</taxon>
        <taxon>Gammaproteobacteria</taxon>
        <taxon>Alteromonadales</taxon>
        <taxon>Alteromonadaceae</taxon>
        <taxon>Alteromonas/Salinimonas group</taxon>
        <taxon>Salinimonas</taxon>
    </lineage>
</organism>
<evidence type="ECO:0000256" key="12">
    <source>
        <dbReference type="ARBA" id="ARBA00084049"/>
    </source>
</evidence>
<dbReference type="GO" id="GO:0016803">
    <property type="term" value="F:ether hydrolase activity"/>
    <property type="evidence" value="ECO:0007669"/>
    <property type="project" value="TreeGrafter"/>
</dbReference>
<dbReference type="NCBIfam" id="NF003915">
    <property type="entry name" value="PRK05441.1"/>
    <property type="match status" value="1"/>
</dbReference>
<reference evidence="15 16" key="1">
    <citation type="submission" date="2019-04" db="EMBL/GenBank/DDBJ databases">
        <title>Salinimonas iocasae sp. nov., a halophilic bacterium isolated from the outer tube casing of tubeworms in Okinawa Trough.</title>
        <authorList>
            <person name="Zhang H."/>
            <person name="Wang H."/>
            <person name="Li C."/>
        </authorList>
    </citation>
    <scope>NUCLEOTIDE SEQUENCE [LARGE SCALE GENOMIC DNA]</scope>
    <source>
        <strain evidence="15 16">KX18D6</strain>
    </source>
</reference>
<comment type="miscellaneous">
    <text evidence="13">A lyase-type mechanism (elimination/hydration) is suggested for the cleavage of the lactyl ether bond of MurNAc 6-phosphate, with the formation of an alpha,beta-unsaturated aldehyde intermediate with (E)-stereochemistry, followed by the syn addition of water to give product.</text>
</comment>
<keyword evidence="2 13" id="KW-0456">Lyase</keyword>
<dbReference type="PANTHER" id="PTHR10088:SF5">
    <property type="entry name" value="N-ACETYLMURAMIC ACID 6-PHOSPHATE ETHERASE"/>
    <property type="match status" value="1"/>
</dbReference>
<dbReference type="HAMAP" id="MF_00068">
    <property type="entry name" value="MurQ"/>
    <property type="match status" value="1"/>
</dbReference>
<evidence type="ECO:0000256" key="6">
    <source>
        <dbReference type="ARBA" id="ARBA00060532"/>
    </source>
</evidence>
<evidence type="ECO:0000256" key="5">
    <source>
        <dbReference type="ARBA" id="ARBA00051747"/>
    </source>
</evidence>
<dbReference type="PANTHER" id="PTHR10088">
    <property type="entry name" value="GLUCOKINASE REGULATORY PROTEIN"/>
    <property type="match status" value="1"/>
</dbReference>
<dbReference type="GO" id="GO:0046348">
    <property type="term" value="P:amino sugar catabolic process"/>
    <property type="evidence" value="ECO:0007669"/>
    <property type="project" value="InterPro"/>
</dbReference>
<dbReference type="InterPro" id="IPR040190">
    <property type="entry name" value="MURQ/GCKR"/>
</dbReference>
<evidence type="ECO:0000256" key="11">
    <source>
        <dbReference type="ARBA" id="ARBA00077905"/>
    </source>
</evidence>
<dbReference type="RefSeq" id="WP_139757451.1">
    <property type="nucleotide sequence ID" value="NZ_CP039852.1"/>
</dbReference>
<gene>
    <name evidence="13 15" type="primary">murQ</name>
    <name evidence="15" type="ORF">FBQ74_15120</name>
</gene>
<feature type="active site" evidence="13">
    <location>
        <position position="123"/>
    </location>
</feature>
<dbReference type="SUPFAM" id="SSF53697">
    <property type="entry name" value="SIS domain"/>
    <property type="match status" value="1"/>
</dbReference>
<dbReference type="KEGG" id="salk:FBQ74_15120"/>
<dbReference type="GO" id="GO:0097367">
    <property type="term" value="F:carbohydrate derivative binding"/>
    <property type="evidence" value="ECO:0007669"/>
    <property type="project" value="InterPro"/>
</dbReference>
<dbReference type="GO" id="GO:0016835">
    <property type="term" value="F:carbon-oxygen lyase activity"/>
    <property type="evidence" value="ECO:0007669"/>
    <property type="project" value="UniProtKB-UniRule"/>
</dbReference>
<comment type="similarity">
    <text evidence="8 13">Belongs to the GCKR-like family. MurNAc-6-P etherase subfamily.</text>
</comment>
<dbReference type="UniPathway" id="UPA00544"/>
<evidence type="ECO:0000256" key="10">
    <source>
        <dbReference type="ARBA" id="ARBA00070061"/>
    </source>
</evidence>
<name>A0A5B7YGS4_9ALTE</name>
<dbReference type="GO" id="GO:0097175">
    <property type="term" value="P:1,6-anhydro-N-acetyl-beta-muramic acid catabolic process"/>
    <property type="evidence" value="ECO:0007669"/>
    <property type="project" value="UniProtKB-UniRule"/>
</dbReference>
<dbReference type="UniPathway" id="UPA00342"/>
<comment type="function">
    <text evidence="13">Specifically catalyzes the cleavage of the D-lactyl ether substituent of MurNAc 6-phosphate, producing GlcNAc 6-phosphate and D-lactate. Together with AnmK, is also required for the utilization of anhydro-N-acetylmuramic acid (anhMurNAc) either imported from the medium or derived from its own cell wall murein, and thus plays a role in cell wall recycling.</text>
</comment>
<dbReference type="UniPathway" id="UPA00343"/>
<dbReference type="Pfam" id="PF22645">
    <property type="entry name" value="GKRP_SIS_N"/>
    <property type="match status" value="1"/>
</dbReference>
<dbReference type="InterPro" id="IPR005488">
    <property type="entry name" value="Etherase_MurQ"/>
</dbReference>
<protein>
    <recommendedName>
        <fullName evidence="10 13">N-acetylmuramic acid 6-phosphate etherase</fullName>
        <shortName evidence="13">MurNAc-6-P etherase</shortName>
        <ecNumber evidence="9 13">4.2.1.126</ecNumber>
    </recommendedName>
    <alternativeName>
        <fullName evidence="12 13">N-acetylmuramic acid 6-phosphate hydrolase</fullName>
    </alternativeName>
    <alternativeName>
        <fullName evidence="11 13">N-acetylmuramic acid 6-phosphate lyase</fullName>
    </alternativeName>
</protein>
<dbReference type="Gene3D" id="3.40.50.10490">
    <property type="entry name" value="Glucose-6-phosphate isomerase like protein, domain 1"/>
    <property type="match status" value="1"/>
</dbReference>
<comment type="catalytic activity">
    <reaction evidence="5 13">
        <text>N-acetyl-D-muramate 6-phosphate + H2O = N-acetyl-D-glucosamine 6-phosphate + (R)-lactate</text>
        <dbReference type="Rhea" id="RHEA:26410"/>
        <dbReference type="ChEBI" id="CHEBI:15377"/>
        <dbReference type="ChEBI" id="CHEBI:16004"/>
        <dbReference type="ChEBI" id="CHEBI:57513"/>
        <dbReference type="ChEBI" id="CHEBI:58722"/>
        <dbReference type="EC" id="4.2.1.126"/>
    </reaction>
</comment>
<evidence type="ECO:0000256" key="8">
    <source>
        <dbReference type="ARBA" id="ARBA00061234"/>
    </source>
</evidence>
<dbReference type="CDD" id="cd05007">
    <property type="entry name" value="SIS_Etherase"/>
    <property type="match status" value="1"/>
</dbReference>
<comment type="pathway">
    <text evidence="4 13">Cell wall biogenesis; peptidoglycan recycling.</text>
</comment>
<dbReference type="InterPro" id="IPR005486">
    <property type="entry name" value="Glucokinase_regulatory_CS"/>
</dbReference>
<keyword evidence="16" id="KW-1185">Reference proteome</keyword>
<evidence type="ECO:0000256" key="9">
    <source>
        <dbReference type="ARBA" id="ARBA00067056"/>
    </source>
</evidence>
<dbReference type="GO" id="GO:0009254">
    <property type="term" value="P:peptidoglycan turnover"/>
    <property type="evidence" value="ECO:0007669"/>
    <property type="project" value="UniProtKB-UniRule"/>
</dbReference>
<dbReference type="NCBIfam" id="TIGR00274">
    <property type="entry name" value="N-acetylmuramic acid 6-phosphate etherase"/>
    <property type="match status" value="1"/>
</dbReference>
<evidence type="ECO:0000313" key="15">
    <source>
        <dbReference type="EMBL" id="QCZ94715.1"/>
    </source>
</evidence>
<accession>A0A5B7YGS4</accession>
<evidence type="ECO:0000256" key="3">
    <source>
        <dbReference type="ARBA" id="ARBA00023277"/>
    </source>
</evidence>
<feature type="active site" description="Proton donor" evidence="13">
    <location>
        <position position="92"/>
    </location>
</feature>
<sequence>MAGSQETLLAQLDTLISEGRNPATMHIDEGTSLDIVRMINREDHHVAPAIEKILPEIAEAVDRIVDGLSRKGRLFYIGAGTSGRLGILDAVECRPTFSVDDTLVNGIIAGGERAIMHAVEGAEDDEVQGQKDLDAHTITRNDVVVGLSASGRTPYVCGALRRASDHGCTTIGIACTPESPVLTLSDIALCPVVGPEALTGSTRMKSGTAQKLILNMLSTASMIRLGKTYQNLMVDVNASNEKLRARAIRIVIQATGCEISIAKQALSEAGQKTKVAIVMVLCNVDATIASEMLQNSNGFLRQATKE</sequence>
<dbReference type="NCBIfam" id="NF009222">
    <property type="entry name" value="PRK12570.1"/>
    <property type="match status" value="1"/>
</dbReference>